<dbReference type="Proteomes" id="UP000641741">
    <property type="component" value="Unassembled WGS sequence"/>
</dbReference>
<evidence type="ECO:0000259" key="2">
    <source>
        <dbReference type="Pfam" id="PF02517"/>
    </source>
</evidence>
<feature type="transmembrane region" description="Helical" evidence="1">
    <location>
        <begin position="187"/>
        <end position="203"/>
    </location>
</feature>
<feature type="transmembrane region" description="Helical" evidence="1">
    <location>
        <begin position="235"/>
        <end position="255"/>
    </location>
</feature>
<protein>
    <submittedName>
        <fullName evidence="3">CPBP family intramembrane metalloprotease</fullName>
    </submittedName>
</protein>
<organism evidence="3 4">
    <name type="scientific">Agathobaculum hominis</name>
    <dbReference type="NCBI Taxonomy" id="2763014"/>
    <lineage>
        <taxon>Bacteria</taxon>
        <taxon>Bacillati</taxon>
        <taxon>Bacillota</taxon>
        <taxon>Clostridia</taxon>
        <taxon>Eubacteriales</taxon>
        <taxon>Butyricicoccaceae</taxon>
        <taxon>Agathobaculum</taxon>
    </lineage>
</organism>
<comment type="caution">
    <text evidence="3">The sequence shown here is derived from an EMBL/GenBank/DDBJ whole genome shotgun (WGS) entry which is preliminary data.</text>
</comment>
<keyword evidence="3" id="KW-0378">Hydrolase</keyword>
<gene>
    <name evidence="3" type="ORF">H8S02_01915</name>
</gene>
<accession>A0ABR7GK66</accession>
<dbReference type="RefSeq" id="WP_186969016.1">
    <property type="nucleotide sequence ID" value="NZ_JACOPK010000002.1"/>
</dbReference>
<dbReference type="PANTHER" id="PTHR36435:SF1">
    <property type="entry name" value="CAAX AMINO TERMINAL PROTEASE FAMILY PROTEIN"/>
    <property type="match status" value="1"/>
</dbReference>
<keyword evidence="1" id="KW-1133">Transmembrane helix</keyword>
<reference evidence="3 4" key="1">
    <citation type="submission" date="2020-08" db="EMBL/GenBank/DDBJ databases">
        <title>Genome public.</title>
        <authorList>
            <person name="Liu C."/>
            <person name="Sun Q."/>
        </authorList>
    </citation>
    <scope>NUCLEOTIDE SEQUENCE [LARGE SCALE GENOMIC DNA]</scope>
    <source>
        <strain evidence="3 4">M2</strain>
    </source>
</reference>
<keyword evidence="3" id="KW-0645">Protease</keyword>
<dbReference type="Pfam" id="PF02517">
    <property type="entry name" value="Rce1-like"/>
    <property type="match status" value="1"/>
</dbReference>
<dbReference type="EMBL" id="JACOPK010000002">
    <property type="protein sequence ID" value="MBC5694706.1"/>
    <property type="molecule type" value="Genomic_DNA"/>
</dbReference>
<evidence type="ECO:0000313" key="4">
    <source>
        <dbReference type="Proteomes" id="UP000641741"/>
    </source>
</evidence>
<sequence>MEDMDLKQERRYCSRIGAALFFVLIWTSAWQYGIIALDVYVLPVRMPDTLYYALILVGGYAVSLPAAFRICKGMPPMPFCKELPRARTFVRWAVIGFALMWIGSLIGNAVTDLVGLVTGRAPAPIVDDMVNAMPLSVNIVCVCLLGPLCEELLFRGLVAGRLARYGQAPGAFVSALLFALYHANLEQFFYAFLLGLLLAYVYYRTGLLRVSVALHMVLNFFGAVVSLLLPDCAASDMALGAFWMVSVVLGVILLVRGRKDQIWLHGPCAPDMRAVFGNAGMILVIAGCFVETALTF</sequence>
<feature type="transmembrane region" description="Helical" evidence="1">
    <location>
        <begin position="50"/>
        <end position="68"/>
    </location>
</feature>
<keyword evidence="3" id="KW-0482">Metalloprotease</keyword>
<dbReference type="InterPro" id="IPR052710">
    <property type="entry name" value="CAAX_protease"/>
</dbReference>
<keyword evidence="1" id="KW-0472">Membrane</keyword>
<evidence type="ECO:0000313" key="3">
    <source>
        <dbReference type="EMBL" id="MBC5694706.1"/>
    </source>
</evidence>
<keyword evidence="4" id="KW-1185">Reference proteome</keyword>
<feature type="transmembrane region" description="Helical" evidence="1">
    <location>
        <begin position="275"/>
        <end position="294"/>
    </location>
</feature>
<feature type="transmembrane region" description="Helical" evidence="1">
    <location>
        <begin position="89"/>
        <end position="110"/>
    </location>
</feature>
<dbReference type="PANTHER" id="PTHR36435">
    <property type="entry name" value="SLR1288 PROTEIN"/>
    <property type="match status" value="1"/>
</dbReference>
<name>A0ABR7GK66_9FIRM</name>
<proteinExistence type="predicted"/>
<feature type="transmembrane region" description="Helical" evidence="1">
    <location>
        <begin position="12"/>
        <end position="30"/>
    </location>
</feature>
<evidence type="ECO:0000256" key="1">
    <source>
        <dbReference type="SAM" id="Phobius"/>
    </source>
</evidence>
<feature type="transmembrane region" description="Helical" evidence="1">
    <location>
        <begin position="210"/>
        <end position="229"/>
    </location>
</feature>
<keyword evidence="1" id="KW-0812">Transmembrane</keyword>
<feature type="domain" description="CAAX prenyl protease 2/Lysostaphin resistance protein A-like" evidence="2">
    <location>
        <begin position="137"/>
        <end position="221"/>
    </location>
</feature>
<dbReference type="InterPro" id="IPR003675">
    <property type="entry name" value="Rce1/LyrA-like_dom"/>
</dbReference>
<dbReference type="GO" id="GO:0008237">
    <property type="term" value="F:metallopeptidase activity"/>
    <property type="evidence" value="ECO:0007669"/>
    <property type="project" value="UniProtKB-KW"/>
</dbReference>